<reference evidence="8 9" key="1">
    <citation type="submission" date="2011-02" db="EMBL/GenBank/DDBJ databases">
        <title>The Genome Sequence of Sphaeroforma arctica JP610.</title>
        <authorList>
            <consortium name="The Broad Institute Genome Sequencing Platform"/>
            <person name="Russ C."/>
            <person name="Cuomo C."/>
            <person name="Young S.K."/>
            <person name="Zeng Q."/>
            <person name="Gargeya S."/>
            <person name="Alvarado L."/>
            <person name="Berlin A."/>
            <person name="Chapman S.B."/>
            <person name="Chen Z."/>
            <person name="Freedman E."/>
            <person name="Gellesch M."/>
            <person name="Goldberg J."/>
            <person name="Griggs A."/>
            <person name="Gujja S."/>
            <person name="Heilman E."/>
            <person name="Heiman D."/>
            <person name="Howarth C."/>
            <person name="Mehta T."/>
            <person name="Neiman D."/>
            <person name="Pearson M."/>
            <person name="Roberts A."/>
            <person name="Saif S."/>
            <person name="Shea T."/>
            <person name="Shenoy N."/>
            <person name="Sisk P."/>
            <person name="Stolte C."/>
            <person name="Sykes S."/>
            <person name="White J."/>
            <person name="Yandava C."/>
            <person name="Burger G."/>
            <person name="Gray M.W."/>
            <person name="Holland P.W.H."/>
            <person name="King N."/>
            <person name="Lang F.B.F."/>
            <person name="Roger A.J."/>
            <person name="Ruiz-Trillo I."/>
            <person name="Haas B."/>
            <person name="Nusbaum C."/>
            <person name="Birren B."/>
        </authorList>
    </citation>
    <scope>NUCLEOTIDE SEQUENCE [LARGE SCALE GENOMIC DNA]</scope>
    <source>
        <strain evidence="8 9">JP610</strain>
    </source>
</reference>
<protein>
    <recommendedName>
        <fullName evidence="6">DNA replication licensing factor MCM3</fullName>
        <ecNumber evidence="6">3.6.4.12</ecNumber>
    </recommendedName>
</protein>
<dbReference type="Proteomes" id="UP000054560">
    <property type="component" value="Unassembled WGS sequence"/>
</dbReference>
<dbReference type="GeneID" id="25914082"/>
<dbReference type="GO" id="GO:0005634">
    <property type="term" value="C:nucleus"/>
    <property type="evidence" value="ECO:0007669"/>
    <property type="project" value="UniProtKB-SubCell"/>
</dbReference>
<keyword evidence="6" id="KW-0067">ATP-binding</keyword>
<dbReference type="AlphaFoldDB" id="A0A0L0FAU2"/>
<comment type="similarity">
    <text evidence="6">Belongs to the MCM family.</text>
</comment>
<dbReference type="GO" id="GO:0017116">
    <property type="term" value="F:single-stranded DNA helicase activity"/>
    <property type="evidence" value="ECO:0007669"/>
    <property type="project" value="TreeGrafter"/>
</dbReference>
<dbReference type="GO" id="GO:0006271">
    <property type="term" value="P:DNA strand elongation involved in DNA replication"/>
    <property type="evidence" value="ECO:0007669"/>
    <property type="project" value="TreeGrafter"/>
</dbReference>
<dbReference type="PRINTS" id="PR01659">
    <property type="entry name" value="MCMPROTEIN3"/>
</dbReference>
<evidence type="ECO:0000256" key="2">
    <source>
        <dbReference type="ARBA" id="ARBA00022705"/>
    </source>
</evidence>
<dbReference type="InterPro" id="IPR033762">
    <property type="entry name" value="MCM_OB"/>
</dbReference>
<dbReference type="GO" id="GO:0042555">
    <property type="term" value="C:MCM complex"/>
    <property type="evidence" value="ECO:0007669"/>
    <property type="project" value="UniProtKB-UniRule"/>
</dbReference>
<keyword evidence="3 6" id="KW-0378">Hydrolase</keyword>
<evidence type="ECO:0000256" key="1">
    <source>
        <dbReference type="ARBA" id="ARBA00004123"/>
    </source>
</evidence>
<evidence type="ECO:0000256" key="6">
    <source>
        <dbReference type="RuleBase" id="RU368061"/>
    </source>
</evidence>
<keyword evidence="4 6" id="KW-0347">Helicase</keyword>
<dbReference type="RefSeq" id="XP_014147766.1">
    <property type="nucleotide sequence ID" value="XM_014292291.1"/>
</dbReference>
<keyword evidence="6" id="KW-0238">DNA-binding</keyword>
<evidence type="ECO:0000256" key="5">
    <source>
        <dbReference type="ARBA" id="ARBA00023242"/>
    </source>
</evidence>
<dbReference type="GO" id="GO:0003697">
    <property type="term" value="F:single-stranded DNA binding"/>
    <property type="evidence" value="ECO:0007669"/>
    <property type="project" value="TreeGrafter"/>
</dbReference>
<keyword evidence="2 6" id="KW-0235">DNA replication</keyword>
<dbReference type="Gene3D" id="2.40.50.140">
    <property type="entry name" value="Nucleic acid-binding proteins"/>
    <property type="match status" value="1"/>
</dbReference>
<organism evidence="8 9">
    <name type="scientific">Sphaeroforma arctica JP610</name>
    <dbReference type="NCBI Taxonomy" id="667725"/>
    <lineage>
        <taxon>Eukaryota</taxon>
        <taxon>Ichthyosporea</taxon>
        <taxon>Ichthyophonida</taxon>
        <taxon>Sphaeroforma</taxon>
    </lineage>
</organism>
<dbReference type="InterPro" id="IPR008046">
    <property type="entry name" value="Mcm3"/>
</dbReference>
<dbReference type="OrthoDB" id="1882346at2759"/>
<evidence type="ECO:0000313" key="9">
    <source>
        <dbReference type="Proteomes" id="UP000054560"/>
    </source>
</evidence>
<dbReference type="GO" id="GO:0005524">
    <property type="term" value="F:ATP binding"/>
    <property type="evidence" value="ECO:0007669"/>
    <property type="project" value="UniProtKB-UniRule"/>
</dbReference>
<comment type="function">
    <text evidence="6">Acts as component of the MCM2-7 complex (MCM complex) which is the replicative helicase essential for 'once per cell cycle' DNA replication initiation and elongation in eukaryotic cells. The active ATPase sites in the MCM2-7 ring are formed through the interaction surfaces of two neighboring subunits such that a critical structure of a conserved arginine finger motif is provided in trans relative to the ATP-binding site of the Walker A box of the adjacent subunit. The six ATPase active sites, however, are likely to contribute differentially to the complex helicase activity.</text>
</comment>
<proteinExistence type="inferred from homology"/>
<feature type="domain" description="MCM OB" evidence="7">
    <location>
        <begin position="18"/>
        <end position="134"/>
    </location>
</feature>
<dbReference type="GO" id="GO:1902975">
    <property type="term" value="P:mitotic DNA replication initiation"/>
    <property type="evidence" value="ECO:0007669"/>
    <property type="project" value="TreeGrafter"/>
</dbReference>
<dbReference type="EMBL" id="KQ245051">
    <property type="protein sequence ID" value="KNC73864.1"/>
    <property type="molecule type" value="Genomic_DNA"/>
</dbReference>
<evidence type="ECO:0000256" key="4">
    <source>
        <dbReference type="ARBA" id="ARBA00022806"/>
    </source>
</evidence>
<dbReference type="GO" id="GO:0000727">
    <property type="term" value="P:double-strand break repair via break-induced replication"/>
    <property type="evidence" value="ECO:0007669"/>
    <property type="project" value="TreeGrafter"/>
</dbReference>
<dbReference type="EC" id="3.6.4.12" evidence="6"/>
<dbReference type="Gene3D" id="2.20.28.10">
    <property type="match status" value="1"/>
</dbReference>
<dbReference type="InterPro" id="IPR012340">
    <property type="entry name" value="NA-bd_OB-fold"/>
</dbReference>
<dbReference type="PANTHER" id="PTHR11630:SF46">
    <property type="entry name" value="DNA REPLICATION LICENSING FACTOR MCM3-RELATED"/>
    <property type="match status" value="1"/>
</dbReference>
<comment type="catalytic activity">
    <reaction evidence="6">
        <text>ATP + H2O = ADP + phosphate + H(+)</text>
        <dbReference type="Rhea" id="RHEA:13065"/>
        <dbReference type="ChEBI" id="CHEBI:15377"/>
        <dbReference type="ChEBI" id="CHEBI:15378"/>
        <dbReference type="ChEBI" id="CHEBI:30616"/>
        <dbReference type="ChEBI" id="CHEBI:43474"/>
        <dbReference type="ChEBI" id="CHEBI:456216"/>
        <dbReference type="EC" id="3.6.4.12"/>
    </reaction>
</comment>
<gene>
    <name evidence="8" type="ORF">SARC_13578</name>
</gene>
<evidence type="ECO:0000259" key="7">
    <source>
        <dbReference type="Pfam" id="PF17207"/>
    </source>
</evidence>
<accession>A0A0L0FAU2</accession>
<dbReference type="PANTHER" id="PTHR11630">
    <property type="entry name" value="DNA REPLICATION LICENSING FACTOR MCM FAMILY MEMBER"/>
    <property type="match status" value="1"/>
</dbReference>
<comment type="subunit">
    <text evidence="6">Component of the MCM2-7 complex.</text>
</comment>
<keyword evidence="5 6" id="KW-0539">Nucleus</keyword>
<name>A0A0L0FAU2_9EUKA</name>
<sequence>TIYVALDGHFGANHVTPRGLSASLLGQVICLEGITTKCYEVKAKVLESVHYTPATGKQVKRAYTDLGSLSGKRTTSTYPTTDADGNALVTEFGLSEYQDHQQITLQEMPERAPAGQLPRSIDILLYNSLVDSVKV</sequence>
<dbReference type="eggNOG" id="KOG0479">
    <property type="taxonomic scope" value="Eukaryota"/>
</dbReference>
<keyword evidence="9" id="KW-1185">Reference proteome</keyword>
<evidence type="ECO:0000256" key="3">
    <source>
        <dbReference type="ARBA" id="ARBA00022801"/>
    </source>
</evidence>
<dbReference type="STRING" id="667725.A0A0L0FAU2"/>
<dbReference type="Pfam" id="PF17207">
    <property type="entry name" value="MCM_OB"/>
    <property type="match status" value="1"/>
</dbReference>
<feature type="non-terminal residue" evidence="8">
    <location>
        <position position="1"/>
    </location>
</feature>
<keyword evidence="6" id="KW-0547">Nucleotide-binding</keyword>
<evidence type="ECO:0000313" key="8">
    <source>
        <dbReference type="EMBL" id="KNC73864.1"/>
    </source>
</evidence>
<comment type="subcellular location">
    <subcellularLocation>
        <location evidence="1 6">Nucleus</location>
    </subcellularLocation>
</comment>
<dbReference type="SUPFAM" id="SSF50249">
    <property type="entry name" value="Nucleic acid-binding proteins"/>
    <property type="match status" value="1"/>
</dbReference>
<dbReference type="GO" id="GO:0016787">
    <property type="term" value="F:hydrolase activity"/>
    <property type="evidence" value="ECO:0007669"/>
    <property type="project" value="UniProtKB-KW"/>
</dbReference>
<dbReference type="InterPro" id="IPR031327">
    <property type="entry name" value="MCM"/>
</dbReference>